<dbReference type="EMBL" id="JAJFZP010000006">
    <property type="protein sequence ID" value="MCC3269157.1"/>
    <property type="molecule type" value="Genomic_DNA"/>
</dbReference>
<accession>A0A9X1S6Q2</accession>
<gene>
    <name evidence="5" type="ORF">LJ751_07250</name>
</gene>
<dbReference type="Pfam" id="PF13302">
    <property type="entry name" value="Acetyltransf_3"/>
    <property type="match status" value="1"/>
</dbReference>
<dbReference type="InterPro" id="IPR000182">
    <property type="entry name" value="GNAT_dom"/>
</dbReference>
<dbReference type="PANTHER" id="PTHR43792">
    <property type="entry name" value="GNAT FAMILY, PUTATIVE (AFU_ORTHOLOGUE AFUA_3G00765)-RELATED-RELATED"/>
    <property type="match status" value="1"/>
</dbReference>
<evidence type="ECO:0000256" key="2">
    <source>
        <dbReference type="ARBA" id="ARBA00023315"/>
    </source>
</evidence>
<evidence type="ECO:0000313" key="5">
    <source>
        <dbReference type="EMBL" id="MCC3269157.1"/>
    </source>
</evidence>
<dbReference type="InterPro" id="IPR051531">
    <property type="entry name" value="N-acetyltransferase"/>
</dbReference>
<evidence type="ECO:0000256" key="1">
    <source>
        <dbReference type="ARBA" id="ARBA00022679"/>
    </source>
</evidence>
<dbReference type="GO" id="GO:0016747">
    <property type="term" value="F:acyltransferase activity, transferring groups other than amino-acyl groups"/>
    <property type="evidence" value="ECO:0007669"/>
    <property type="project" value="InterPro"/>
</dbReference>
<sequence>MELHTPRLLLRSYRRGDLAAVHRFASDRRLTEYVEWGPNTAQDSRDFLAACLAETQQDPRRAFTFAITASDTVSDHDGGGPAAGPPFGSVGLTLDDAGTGEVGYVIAADRWGCGYATEAAAAVVHFGFTVLGLDRIRATCRPGNAASSRVLEKTGMALEARLPAHKLIRGQWEDSLLYAISPS</sequence>
<dbReference type="Gene3D" id="3.40.630.30">
    <property type="match status" value="1"/>
</dbReference>
<dbReference type="RefSeq" id="WP_227907643.1">
    <property type="nucleotide sequence ID" value="NZ_CP095461.1"/>
</dbReference>
<evidence type="ECO:0000256" key="3">
    <source>
        <dbReference type="ARBA" id="ARBA00038502"/>
    </source>
</evidence>
<keyword evidence="1" id="KW-0808">Transferase</keyword>
<dbReference type="InterPro" id="IPR016181">
    <property type="entry name" value="Acyl_CoA_acyltransferase"/>
</dbReference>
<feature type="domain" description="N-acetyltransferase" evidence="4">
    <location>
        <begin position="31"/>
        <end position="183"/>
    </location>
</feature>
<comment type="caution">
    <text evidence="5">The sequence shown here is derived from an EMBL/GenBank/DDBJ whole genome shotgun (WGS) entry which is preliminary data.</text>
</comment>
<name>A0A9X1S6Q2_9MICC</name>
<evidence type="ECO:0000313" key="6">
    <source>
        <dbReference type="Proteomes" id="UP001139264"/>
    </source>
</evidence>
<protein>
    <submittedName>
        <fullName evidence="5">GNAT family N-acetyltransferase</fullName>
    </submittedName>
</protein>
<organism evidence="5 6">
    <name type="scientific">Arthrobacter gengyunqii</name>
    <dbReference type="NCBI Taxonomy" id="2886940"/>
    <lineage>
        <taxon>Bacteria</taxon>
        <taxon>Bacillati</taxon>
        <taxon>Actinomycetota</taxon>
        <taxon>Actinomycetes</taxon>
        <taxon>Micrococcales</taxon>
        <taxon>Micrococcaceae</taxon>
        <taxon>Arthrobacter</taxon>
    </lineage>
</organism>
<dbReference type="PANTHER" id="PTHR43792:SF8">
    <property type="entry name" value="[RIBOSOMAL PROTEIN US5]-ALANINE N-ACETYLTRANSFERASE"/>
    <property type="match status" value="1"/>
</dbReference>
<dbReference type="SUPFAM" id="SSF55729">
    <property type="entry name" value="Acyl-CoA N-acyltransferases (Nat)"/>
    <property type="match status" value="1"/>
</dbReference>
<proteinExistence type="inferred from homology"/>
<dbReference type="AlphaFoldDB" id="A0A9X1S6Q2"/>
<dbReference type="PROSITE" id="PS51186">
    <property type="entry name" value="GNAT"/>
    <property type="match status" value="1"/>
</dbReference>
<keyword evidence="2" id="KW-0012">Acyltransferase</keyword>
<reference evidence="5" key="1">
    <citation type="submission" date="2021-10" db="EMBL/GenBank/DDBJ databases">
        <title>Novel species in genus Arthrobacter.</title>
        <authorList>
            <person name="Liu Y."/>
        </authorList>
    </citation>
    <scope>NUCLEOTIDE SEQUENCE</scope>
    <source>
        <strain evidence="5">Zg-Y809</strain>
    </source>
</reference>
<dbReference type="Proteomes" id="UP001139264">
    <property type="component" value="Unassembled WGS sequence"/>
</dbReference>
<comment type="similarity">
    <text evidence="3">Belongs to the acetyltransferase family. RimJ subfamily.</text>
</comment>
<evidence type="ECO:0000259" key="4">
    <source>
        <dbReference type="PROSITE" id="PS51186"/>
    </source>
</evidence>